<sequence>MTFDVLSRNWTGRIFFHVILGSIVILSVSQYSVEADEVPAFFLKIAKNIPRVGRSGDKFDDLLLNSPKNIPGRGRHGDNVKSSESWQSHEDFESFAKPIKRRIDYSPLDPAESWSWQHFPLAIEGPKELWRTLAGYSKDPLEDNLRKPHVTRVPRGPGGGTVIEEGIGDIEGGRGERGGRRGRAGGGGGGGGGGGTPGTSVSTEFLA</sequence>
<dbReference type="Proteomes" id="UP001607302">
    <property type="component" value="Unassembled WGS sequence"/>
</dbReference>
<dbReference type="AlphaFoldDB" id="A0ABD1ZYA3"/>
<feature type="compositionally biased region" description="Basic and acidic residues" evidence="1">
    <location>
        <begin position="75"/>
        <end position="89"/>
    </location>
</feature>
<comment type="caution">
    <text evidence="2">The sequence shown here is derived from an EMBL/GenBank/DDBJ whole genome shotgun (WGS) entry which is preliminary data.</text>
</comment>
<evidence type="ECO:0000256" key="1">
    <source>
        <dbReference type="SAM" id="MobiDB-lite"/>
    </source>
</evidence>
<evidence type="ECO:0000313" key="2">
    <source>
        <dbReference type="EMBL" id="KAL2713349.1"/>
    </source>
</evidence>
<protein>
    <submittedName>
        <fullName evidence="2">Ecdysis triggering hormone preproprotein</fullName>
    </submittedName>
</protein>
<feature type="region of interest" description="Disordered" evidence="1">
    <location>
        <begin position="70"/>
        <end position="89"/>
    </location>
</feature>
<proteinExistence type="predicted"/>
<organism evidence="2 3">
    <name type="scientific">Vespula squamosa</name>
    <name type="common">Southern yellow jacket</name>
    <name type="synonym">Wasp</name>
    <dbReference type="NCBI Taxonomy" id="30214"/>
    <lineage>
        <taxon>Eukaryota</taxon>
        <taxon>Metazoa</taxon>
        <taxon>Ecdysozoa</taxon>
        <taxon>Arthropoda</taxon>
        <taxon>Hexapoda</taxon>
        <taxon>Insecta</taxon>
        <taxon>Pterygota</taxon>
        <taxon>Neoptera</taxon>
        <taxon>Endopterygota</taxon>
        <taxon>Hymenoptera</taxon>
        <taxon>Apocrita</taxon>
        <taxon>Aculeata</taxon>
        <taxon>Vespoidea</taxon>
        <taxon>Vespidae</taxon>
        <taxon>Vespinae</taxon>
        <taxon>Vespula</taxon>
    </lineage>
</organism>
<dbReference type="EMBL" id="JAUDFV010000158">
    <property type="protein sequence ID" value="KAL2713349.1"/>
    <property type="molecule type" value="Genomic_DNA"/>
</dbReference>
<evidence type="ECO:0000313" key="3">
    <source>
        <dbReference type="Proteomes" id="UP001607302"/>
    </source>
</evidence>
<name>A0ABD1ZYA3_VESSQ</name>
<reference evidence="2 3" key="1">
    <citation type="journal article" date="2024" name="Ann. Entomol. Soc. Am.">
        <title>Genomic analyses of the southern and eastern yellowjacket wasps (Hymenoptera: Vespidae) reveal evolutionary signatures of social life.</title>
        <authorList>
            <person name="Catto M.A."/>
            <person name="Caine P.B."/>
            <person name="Orr S.E."/>
            <person name="Hunt B.G."/>
            <person name="Goodisman M.A.D."/>
        </authorList>
    </citation>
    <scope>NUCLEOTIDE SEQUENCE [LARGE SCALE GENOMIC DNA]</scope>
    <source>
        <strain evidence="2">233</strain>
        <tissue evidence="2">Head and thorax</tissue>
    </source>
</reference>
<feature type="compositionally biased region" description="Gly residues" evidence="1">
    <location>
        <begin position="184"/>
        <end position="197"/>
    </location>
</feature>
<accession>A0ABD1ZYA3</accession>
<gene>
    <name evidence="2" type="ORF">V1478_017047</name>
</gene>
<keyword evidence="3" id="KW-1185">Reference proteome</keyword>
<feature type="region of interest" description="Disordered" evidence="1">
    <location>
        <begin position="147"/>
        <end position="207"/>
    </location>
</feature>